<dbReference type="GeneTree" id="ENSGT00390000005623"/>
<reference evidence="7" key="1">
    <citation type="submission" date="2016-12" db="EMBL/GenBank/DDBJ databases">
        <title>Mouse lemur reference genome and diversity panel.</title>
        <authorList>
            <person name="Harris R."/>
            <person name="Larsen P."/>
            <person name="Liu Y."/>
            <person name="Hughes D.S."/>
            <person name="Murali S."/>
            <person name="Raveendran M."/>
            <person name="Korchina V."/>
            <person name="Wang M."/>
            <person name="Jhangiani S."/>
            <person name="Bandaranaike D."/>
            <person name="Bellair M."/>
            <person name="Blankenburg K."/>
            <person name="Chao H."/>
            <person name="Dahdouli M."/>
            <person name="Dinh H."/>
            <person name="Doddapaneni H."/>
            <person name="English A."/>
            <person name="Firestine M."/>
            <person name="Gnanaolivu R."/>
            <person name="Gross S."/>
            <person name="Hernandez B."/>
            <person name="Javaid M."/>
            <person name="Jayaseelan J."/>
            <person name="Jones J."/>
            <person name="Khan Z."/>
            <person name="Kovar C."/>
            <person name="Kurapati P."/>
            <person name="Le B."/>
            <person name="Lee S."/>
            <person name="Li M."/>
            <person name="Mathew T."/>
            <person name="Narasimhan A."/>
            <person name="Ngo D."/>
            <person name="Nguyen L."/>
            <person name="Okwuonu G."/>
            <person name="Ongeri F."/>
            <person name="Osuji N."/>
            <person name="Pu L.-L."/>
            <person name="Puazo M."/>
            <person name="Quiroz J."/>
            <person name="Raj R."/>
            <person name="Rajbhandari K."/>
            <person name="Reid J.G."/>
            <person name="Santibanez J."/>
            <person name="Sexton D."/>
            <person name="Skinner E."/>
            <person name="Vee V."/>
            <person name="Weissenberger G."/>
            <person name="Wu Y."/>
            <person name="Xin Y."/>
            <person name="Han Y."/>
            <person name="Campbell C."/>
            <person name="Brown A."/>
            <person name="Sullivan B."/>
            <person name="Shelton J."/>
            <person name="Brown S."/>
            <person name="Dudchenko O."/>
            <person name="Machol I."/>
            <person name="Durand N."/>
            <person name="Shamim M."/>
            <person name="Lieberman A."/>
            <person name="Muzny D.M."/>
            <person name="Richards S."/>
            <person name="Yoder A."/>
            <person name="Worley K.C."/>
            <person name="Rogers J."/>
            <person name="Gibbs R.A."/>
        </authorList>
    </citation>
    <scope>NUCLEOTIDE SEQUENCE [LARGE SCALE GENOMIC DNA]</scope>
</reference>
<evidence type="ECO:0000256" key="6">
    <source>
        <dbReference type="ARBA" id="ARBA00070110"/>
    </source>
</evidence>
<keyword evidence="2" id="KW-0227">DNA damage</keyword>
<comment type="subcellular location">
    <subcellularLocation>
        <location evidence="1">Nucleus</location>
    </subcellularLocation>
</comment>
<proteinExistence type="predicted"/>
<keyword evidence="4" id="KW-0539">Nucleus</keyword>
<comment type="function">
    <text evidence="5">DNA repair protein that may operate in a postreplication repair or a cell cycle checkpoint function. May be implicated in interstrand DNA cross-link repair and in the maintenance of normal chromosome stability.</text>
</comment>
<dbReference type="GO" id="GO:0036297">
    <property type="term" value="P:interstrand cross-link repair"/>
    <property type="evidence" value="ECO:0007669"/>
    <property type="project" value="InterPro"/>
</dbReference>
<dbReference type="EMBL" id="ABDC03006303">
    <property type="status" value="NOT_ANNOTATED_CDS"/>
    <property type="molecule type" value="Genomic_DNA"/>
</dbReference>
<accession>A0A8C5VKF5</accession>
<organism evidence="7 8">
    <name type="scientific">Microcebus murinus</name>
    <name type="common">Gray mouse lemur</name>
    <name type="synonym">Lemur murinus</name>
    <dbReference type="NCBI Taxonomy" id="30608"/>
    <lineage>
        <taxon>Eukaryota</taxon>
        <taxon>Metazoa</taxon>
        <taxon>Chordata</taxon>
        <taxon>Craniata</taxon>
        <taxon>Vertebrata</taxon>
        <taxon>Euteleostomi</taxon>
        <taxon>Mammalia</taxon>
        <taxon>Eutheria</taxon>
        <taxon>Euarchontoglires</taxon>
        <taxon>Primates</taxon>
        <taxon>Strepsirrhini</taxon>
        <taxon>Lemuriformes</taxon>
        <taxon>Cheirogaleidae</taxon>
        <taxon>Microcebus</taxon>
    </lineage>
</organism>
<sequence length="377" mass="42834">MEPLLQHLERFSEVLVVSSTTHVSTWDPATVRRALQWARYLRHIYRRFGRHGRIRRAMERRLHNRWRLEGGFGSSPVPGLTNFQALGHCDILLSLRLLENRDLGDAARHHLLQQLFPGPGVPDTEEEPLQDRLACLARRRSAVHLLCFYGYKENQNLPEDSLLKTQAEMLLERLQEVVKAEAEGPSMFLSSLWERLPQNNFLKVIAAALLQPPLPPRPQEEDLELGGPKTPGEGGQELVHWLLGKSEVMAVFCRHLPAGLLTVVASRHRELSRVYLGLLTDWGRHLHYDLQKGIWVGDESQDVTWEELYDRFQSLCQAPPPLKDEVVTVLKSCKAQDGDFEVPGLSIWTDLLLALGSKRPVLGLLPGLSSLWATLCY</sequence>
<dbReference type="GO" id="GO:0043240">
    <property type="term" value="C:Fanconi anaemia nuclear complex"/>
    <property type="evidence" value="ECO:0007669"/>
    <property type="project" value="Ensembl"/>
</dbReference>
<evidence type="ECO:0000256" key="5">
    <source>
        <dbReference type="ARBA" id="ARBA00059878"/>
    </source>
</evidence>
<evidence type="ECO:0000256" key="2">
    <source>
        <dbReference type="ARBA" id="ARBA00022763"/>
    </source>
</evidence>
<evidence type="ECO:0000313" key="8">
    <source>
        <dbReference type="Proteomes" id="UP000694394"/>
    </source>
</evidence>
<dbReference type="Proteomes" id="UP000694394">
    <property type="component" value="Chromosome 5"/>
</dbReference>
<dbReference type="FunFam" id="1.25.40.490:FF:000001">
    <property type="entry name" value="Fanconi anemia, complementation group F"/>
    <property type="match status" value="1"/>
</dbReference>
<dbReference type="GO" id="GO:0005654">
    <property type="term" value="C:nucleoplasm"/>
    <property type="evidence" value="ECO:0007669"/>
    <property type="project" value="Ensembl"/>
</dbReference>
<dbReference type="PANTHER" id="PTHR14449:SF2">
    <property type="entry name" value="FANCONI ANEMIA GROUP F PROTEIN"/>
    <property type="match status" value="1"/>
</dbReference>
<reference evidence="7" key="3">
    <citation type="submission" date="2025-09" db="UniProtKB">
        <authorList>
            <consortium name="Ensembl"/>
        </authorList>
    </citation>
    <scope>IDENTIFICATION</scope>
</reference>
<dbReference type="GO" id="GO:0000785">
    <property type="term" value="C:chromatin"/>
    <property type="evidence" value="ECO:0007669"/>
    <property type="project" value="Ensembl"/>
</dbReference>
<evidence type="ECO:0000256" key="1">
    <source>
        <dbReference type="ARBA" id="ARBA00004123"/>
    </source>
</evidence>
<dbReference type="Ensembl" id="ENSMICT00000014067.3">
    <property type="protein sequence ID" value="ENSMICP00000024975.2"/>
    <property type="gene ID" value="ENSMICG00000014074.3"/>
</dbReference>
<dbReference type="Pfam" id="PF11107">
    <property type="entry name" value="FANCF"/>
    <property type="match status" value="1"/>
</dbReference>
<evidence type="ECO:0000313" key="7">
    <source>
        <dbReference type="Ensembl" id="ENSMICP00000024975.2"/>
    </source>
</evidence>
<protein>
    <recommendedName>
        <fullName evidence="6">Fanconi anemia group F protein</fullName>
    </recommendedName>
</protein>
<dbReference type="AlphaFoldDB" id="A0A8C5VKF5"/>
<dbReference type="Gene3D" id="1.25.40.490">
    <property type="match status" value="1"/>
</dbReference>
<keyword evidence="3" id="KW-0234">DNA repair</keyword>
<evidence type="ECO:0000256" key="4">
    <source>
        <dbReference type="ARBA" id="ARBA00023242"/>
    </source>
</evidence>
<dbReference type="PANTHER" id="PTHR14449">
    <property type="entry name" value="FANCONI ANEMIA GROUP F PROTEIN FANCF"/>
    <property type="match status" value="1"/>
</dbReference>
<dbReference type="InterPro" id="IPR038505">
    <property type="entry name" value="FANCF_C_sf"/>
</dbReference>
<gene>
    <name evidence="7" type="primary">FANCF</name>
</gene>
<name>A0A8C5VKF5_MICMU</name>
<keyword evidence="8" id="KW-1185">Reference proteome</keyword>
<dbReference type="InterPro" id="IPR035428">
    <property type="entry name" value="FANCF"/>
</dbReference>
<evidence type="ECO:0000256" key="3">
    <source>
        <dbReference type="ARBA" id="ARBA00023204"/>
    </source>
</evidence>
<reference evidence="7" key="2">
    <citation type="submission" date="2025-08" db="UniProtKB">
        <authorList>
            <consortium name="Ensembl"/>
        </authorList>
    </citation>
    <scope>IDENTIFICATION</scope>
</reference>